<gene>
    <name evidence="2" type="ORF">CVT26_003516</name>
</gene>
<sequence>MAQNNGPYSPPPNSEKPPPEQQGNAAQQTPQATGNPYTPPNYPPQNVEKPTQAHYNPCASRCSLTPSRVNTSTVILDPGQQHQQQYQQQYNQQGQSYYGPPQDQYWSGQQYSYQHTQYRNEPQQGQPQPQIVYVQAPPREDDCLPYA</sequence>
<evidence type="ECO:0000256" key="1">
    <source>
        <dbReference type="SAM" id="MobiDB-lite"/>
    </source>
</evidence>
<evidence type="ECO:0000313" key="2">
    <source>
        <dbReference type="EMBL" id="PPQ84484.1"/>
    </source>
</evidence>
<dbReference type="EMBL" id="NHYE01004457">
    <property type="protein sequence ID" value="PPQ84484.1"/>
    <property type="molecule type" value="Genomic_DNA"/>
</dbReference>
<feature type="compositionally biased region" description="Low complexity" evidence="1">
    <location>
        <begin position="78"/>
        <end position="105"/>
    </location>
</feature>
<comment type="caution">
    <text evidence="2">The sequence shown here is derived from an EMBL/GenBank/DDBJ whole genome shotgun (WGS) entry which is preliminary data.</text>
</comment>
<feature type="non-terminal residue" evidence="2">
    <location>
        <position position="147"/>
    </location>
</feature>
<dbReference type="Proteomes" id="UP000284706">
    <property type="component" value="Unassembled WGS sequence"/>
</dbReference>
<dbReference type="InParanoid" id="A0A409X131"/>
<reference evidence="2 3" key="1">
    <citation type="journal article" date="2018" name="Evol. Lett.">
        <title>Horizontal gene cluster transfer increased hallucinogenic mushroom diversity.</title>
        <authorList>
            <person name="Reynolds H.T."/>
            <person name="Vijayakumar V."/>
            <person name="Gluck-Thaler E."/>
            <person name="Korotkin H.B."/>
            <person name="Matheny P.B."/>
            <person name="Slot J.C."/>
        </authorList>
    </citation>
    <scope>NUCLEOTIDE SEQUENCE [LARGE SCALE GENOMIC DNA]</scope>
    <source>
        <strain evidence="2 3">SRW20</strain>
    </source>
</reference>
<keyword evidence="3" id="KW-1185">Reference proteome</keyword>
<feature type="compositionally biased region" description="Polar residues" evidence="1">
    <location>
        <begin position="21"/>
        <end position="32"/>
    </location>
</feature>
<name>A0A409X131_9AGAR</name>
<feature type="compositionally biased region" description="Polar residues" evidence="1">
    <location>
        <begin position="62"/>
        <end position="74"/>
    </location>
</feature>
<dbReference type="AlphaFoldDB" id="A0A409X131"/>
<feature type="region of interest" description="Disordered" evidence="1">
    <location>
        <begin position="1"/>
        <end position="130"/>
    </location>
</feature>
<protein>
    <submittedName>
        <fullName evidence="2">Uncharacterized protein</fullName>
    </submittedName>
</protein>
<proteinExistence type="predicted"/>
<accession>A0A409X131</accession>
<feature type="compositionally biased region" description="Polar residues" evidence="1">
    <location>
        <begin position="106"/>
        <end position="129"/>
    </location>
</feature>
<feature type="compositionally biased region" description="Pro residues" evidence="1">
    <location>
        <begin position="8"/>
        <end position="20"/>
    </location>
</feature>
<organism evidence="2 3">
    <name type="scientific">Gymnopilus dilepis</name>
    <dbReference type="NCBI Taxonomy" id="231916"/>
    <lineage>
        <taxon>Eukaryota</taxon>
        <taxon>Fungi</taxon>
        <taxon>Dikarya</taxon>
        <taxon>Basidiomycota</taxon>
        <taxon>Agaricomycotina</taxon>
        <taxon>Agaricomycetes</taxon>
        <taxon>Agaricomycetidae</taxon>
        <taxon>Agaricales</taxon>
        <taxon>Agaricineae</taxon>
        <taxon>Hymenogastraceae</taxon>
        <taxon>Gymnopilus</taxon>
    </lineage>
</organism>
<evidence type="ECO:0000313" key="3">
    <source>
        <dbReference type="Proteomes" id="UP000284706"/>
    </source>
</evidence>